<evidence type="ECO:0000256" key="1">
    <source>
        <dbReference type="SAM" id="MobiDB-lite"/>
    </source>
</evidence>
<gene>
    <name evidence="2" type="ORF">NDU88_007704</name>
</gene>
<reference evidence="2" key="1">
    <citation type="journal article" date="2022" name="bioRxiv">
        <title>Sequencing and chromosome-scale assembly of the giantPleurodeles waltlgenome.</title>
        <authorList>
            <person name="Brown T."/>
            <person name="Elewa A."/>
            <person name="Iarovenko S."/>
            <person name="Subramanian E."/>
            <person name="Araus A.J."/>
            <person name="Petzold A."/>
            <person name="Susuki M."/>
            <person name="Suzuki K.-i.T."/>
            <person name="Hayashi T."/>
            <person name="Toyoda A."/>
            <person name="Oliveira C."/>
            <person name="Osipova E."/>
            <person name="Leigh N.D."/>
            <person name="Simon A."/>
            <person name="Yun M.H."/>
        </authorList>
    </citation>
    <scope>NUCLEOTIDE SEQUENCE</scope>
    <source>
        <strain evidence="2">20211129_DDA</strain>
        <tissue evidence="2">Liver</tissue>
    </source>
</reference>
<proteinExistence type="predicted"/>
<protein>
    <submittedName>
        <fullName evidence="2">Uncharacterized protein</fullName>
    </submittedName>
</protein>
<comment type="caution">
    <text evidence="2">The sequence shown here is derived from an EMBL/GenBank/DDBJ whole genome shotgun (WGS) entry which is preliminary data.</text>
</comment>
<evidence type="ECO:0000313" key="3">
    <source>
        <dbReference type="Proteomes" id="UP001066276"/>
    </source>
</evidence>
<dbReference type="Proteomes" id="UP001066276">
    <property type="component" value="Chromosome 4_2"/>
</dbReference>
<name>A0AAV7STP9_PLEWA</name>
<keyword evidence="3" id="KW-1185">Reference proteome</keyword>
<feature type="region of interest" description="Disordered" evidence="1">
    <location>
        <begin position="21"/>
        <end position="40"/>
    </location>
</feature>
<organism evidence="2 3">
    <name type="scientific">Pleurodeles waltl</name>
    <name type="common">Iberian ribbed newt</name>
    <dbReference type="NCBI Taxonomy" id="8319"/>
    <lineage>
        <taxon>Eukaryota</taxon>
        <taxon>Metazoa</taxon>
        <taxon>Chordata</taxon>
        <taxon>Craniata</taxon>
        <taxon>Vertebrata</taxon>
        <taxon>Euteleostomi</taxon>
        <taxon>Amphibia</taxon>
        <taxon>Batrachia</taxon>
        <taxon>Caudata</taxon>
        <taxon>Salamandroidea</taxon>
        <taxon>Salamandridae</taxon>
        <taxon>Pleurodelinae</taxon>
        <taxon>Pleurodeles</taxon>
    </lineage>
</organism>
<accession>A0AAV7STP9</accession>
<sequence>MTGDTIPYHKTSMALQEQAAERLRHRGPTNDRTSRKRHARTRHLRMEDQVLVRSRHSGGKFKLPFEPVPWTVVKTCSTMITATREEESVTRNVLFFKHYRYDGWEPRTGADERPDTPECAESPEDNKVIPKHTEKDLLGNQLDREPYPSRGPPVALERDGVESPSVGGCPAVTVESIPPRDGFRRYYLRPQPPLSSRLRDFVLM</sequence>
<feature type="compositionally biased region" description="Basic and acidic residues" evidence="1">
    <location>
        <begin position="105"/>
        <end position="116"/>
    </location>
</feature>
<dbReference type="AlphaFoldDB" id="A0AAV7STP9"/>
<feature type="compositionally biased region" description="Basic and acidic residues" evidence="1">
    <location>
        <begin position="124"/>
        <end position="147"/>
    </location>
</feature>
<dbReference type="EMBL" id="JANPWB010000008">
    <property type="protein sequence ID" value="KAJ1167312.1"/>
    <property type="molecule type" value="Genomic_DNA"/>
</dbReference>
<evidence type="ECO:0000313" key="2">
    <source>
        <dbReference type="EMBL" id="KAJ1167312.1"/>
    </source>
</evidence>
<feature type="region of interest" description="Disordered" evidence="1">
    <location>
        <begin position="105"/>
        <end position="152"/>
    </location>
</feature>